<accession>A0A1H2R7M8</accession>
<evidence type="ECO:0000256" key="1">
    <source>
        <dbReference type="SAM" id="Phobius"/>
    </source>
</evidence>
<dbReference type="STRING" id="670155.SAMN04488001_0394"/>
<keyword evidence="1" id="KW-1133">Transmembrane helix</keyword>
<feature type="transmembrane region" description="Helical" evidence="1">
    <location>
        <begin position="18"/>
        <end position="37"/>
    </location>
</feature>
<reference evidence="3" key="1">
    <citation type="submission" date="2016-10" db="EMBL/GenBank/DDBJ databases">
        <authorList>
            <person name="Varghese N."/>
            <person name="Submissions S."/>
        </authorList>
    </citation>
    <scope>NUCLEOTIDE SEQUENCE [LARGE SCALE GENOMIC DNA]</scope>
    <source>
        <strain evidence="3">DSM 26922</strain>
    </source>
</reference>
<evidence type="ECO:0000313" key="3">
    <source>
        <dbReference type="Proteomes" id="UP000199441"/>
    </source>
</evidence>
<name>A0A1H2R7M8_9RHOB</name>
<gene>
    <name evidence="2" type="ORF">SAMN04488001_0394</name>
</gene>
<sequence>MQIKTFAADETGAISPEIVGLGGVIFVLGIFVVAGVIRGVEDLDHADNYQVKQQDIISTF</sequence>
<keyword evidence="1" id="KW-0472">Membrane</keyword>
<keyword evidence="1" id="KW-0812">Transmembrane</keyword>
<evidence type="ECO:0000313" key="2">
    <source>
        <dbReference type="EMBL" id="SDW14854.1"/>
    </source>
</evidence>
<protein>
    <recommendedName>
        <fullName evidence="4">Flp pilus assembly protein, pilin Flp</fullName>
    </recommendedName>
</protein>
<dbReference type="AlphaFoldDB" id="A0A1H2R7M8"/>
<organism evidence="2 3">
    <name type="scientific">Litoreibacter albidus</name>
    <dbReference type="NCBI Taxonomy" id="670155"/>
    <lineage>
        <taxon>Bacteria</taxon>
        <taxon>Pseudomonadati</taxon>
        <taxon>Pseudomonadota</taxon>
        <taxon>Alphaproteobacteria</taxon>
        <taxon>Rhodobacterales</taxon>
        <taxon>Roseobacteraceae</taxon>
        <taxon>Litoreibacter</taxon>
    </lineage>
</organism>
<dbReference type="EMBL" id="FNOI01000001">
    <property type="protein sequence ID" value="SDW14854.1"/>
    <property type="molecule type" value="Genomic_DNA"/>
</dbReference>
<proteinExistence type="predicted"/>
<keyword evidence="3" id="KW-1185">Reference proteome</keyword>
<evidence type="ECO:0008006" key="4">
    <source>
        <dbReference type="Google" id="ProtNLM"/>
    </source>
</evidence>
<dbReference type="Proteomes" id="UP000199441">
    <property type="component" value="Unassembled WGS sequence"/>
</dbReference>